<dbReference type="SUPFAM" id="SSF48592">
    <property type="entry name" value="GroEL equatorial domain-like"/>
    <property type="match status" value="1"/>
</dbReference>
<keyword evidence="3 6" id="KW-0067">ATP-binding</keyword>
<evidence type="ECO:0000256" key="6">
    <source>
        <dbReference type="HAMAP-Rule" id="MF_00600"/>
    </source>
</evidence>
<evidence type="ECO:0000256" key="5">
    <source>
        <dbReference type="ARBA" id="ARBA00023235"/>
    </source>
</evidence>
<dbReference type="GO" id="GO:0042026">
    <property type="term" value="P:protein refolding"/>
    <property type="evidence" value="ECO:0007669"/>
    <property type="project" value="UniProtKB-UniRule"/>
</dbReference>
<comment type="function">
    <text evidence="6 8">Together with its co-chaperonin GroES, plays an essential role in assisting protein folding. The GroEL-GroES system forms a nano-cage that allows encapsulation of the non-native substrate proteins and provides a physical environment optimized to promote and accelerate protein folding.</text>
</comment>
<dbReference type="EMBL" id="CAJNAS010000005">
    <property type="protein sequence ID" value="CAE6882236.1"/>
    <property type="molecule type" value="Genomic_DNA"/>
</dbReference>
<dbReference type="GO" id="GO:0016853">
    <property type="term" value="F:isomerase activity"/>
    <property type="evidence" value="ECO:0007669"/>
    <property type="project" value="UniProtKB-KW"/>
</dbReference>
<keyword evidence="2 6" id="KW-0547">Nucleotide-binding</keyword>
<comment type="subunit">
    <text evidence="6 8">Forms a cylinder of 14 subunits composed of two heptameric rings stacked back-to-back. Interacts with the co-chaperonin GroES.</text>
</comment>
<evidence type="ECO:0000313" key="10">
    <source>
        <dbReference type="EMBL" id="CAE6882236.1"/>
    </source>
</evidence>
<sequence>MAAKDVVFGDSARAKMVEGVNILANAVKVTLGPKGRNVVLERSFGGPTVTKDGVSVAKEIELKDKLQNMGAQMVKEVASKTSDNAGDGTTTATVLAQSIVREGMKYVASGMNPMDLKRGIDKAVTAAIEELRKISKPCTTNKEIAQVGAISANSDSSIGDRIAEAMDKVGKEGVITVEDGKSLQDELDVVEGMQFDRGYLSPYFINNPDKQVAVLENPFVLLHDKKVSNIRDLLPVLEQVAKAGRPLLIIAEDVEGEALATLVVNNIRGILKTVAVKAPGFGDRRKAMLEDIAVLTGGQVIAEETGLTLEKATLAELGQAKRIEVGKENTTIIDGAGEAATIEARVKQVRTQIEEATSDYDREKLQERVAKLAGGVAVIKVGAATEVEMKEKKARVEDALHATRAAVEEGIVAGGGVALIRARTAIAGLKGANADQDAGIKIVLRAMEEPLRQIVTNGGEEASVVVAAVAAGTGNYGYNAATGEYVDLVDAGVVDPTKVTRTALQNAASVAGLLLTTDAAVCELPKEDAPMGGGMPGGMGGMGMDM</sequence>
<keyword evidence="4 6" id="KW-0143">Chaperone</keyword>
<keyword evidence="5 6" id="KW-0413">Isomerase</keyword>
<dbReference type="InterPro" id="IPR027413">
    <property type="entry name" value="GROEL-like_equatorial_sf"/>
</dbReference>
<reference evidence="10" key="1">
    <citation type="submission" date="2021-02" db="EMBL/GenBank/DDBJ databases">
        <authorList>
            <person name="Vanwijnsberghe S."/>
        </authorList>
    </citation>
    <scope>NUCLEOTIDE SEQUENCE</scope>
    <source>
        <strain evidence="10">R-70211</strain>
    </source>
</reference>
<dbReference type="PANTHER" id="PTHR45633">
    <property type="entry name" value="60 KDA HEAT SHOCK PROTEIN, MITOCHONDRIAL"/>
    <property type="match status" value="1"/>
</dbReference>
<dbReference type="GO" id="GO:0005524">
    <property type="term" value="F:ATP binding"/>
    <property type="evidence" value="ECO:0007669"/>
    <property type="project" value="UniProtKB-UniRule"/>
</dbReference>
<dbReference type="RefSeq" id="WP_172310826.1">
    <property type="nucleotide sequence ID" value="NZ_CAJNAS010000005.1"/>
</dbReference>
<dbReference type="Pfam" id="PF00118">
    <property type="entry name" value="Cpn60_TCP1"/>
    <property type="match status" value="1"/>
</dbReference>
<gene>
    <name evidence="6 10" type="primary">groL</name>
    <name evidence="6" type="synonym">groEL</name>
    <name evidence="10" type="ORF">R70211_02192</name>
</gene>
<feature type="binding site" evidence="6">
    <location>
        <position position="415"/>
    </location>
    <ligand>
        <name>ATP</name>
        <dbReference type="ChEBI" id="CHEBI:30616"/>
    </ligand>
</feature>
<dbReference type="Gene3D" id="1.10.560.10">
    <property type="entry name" value="GroEL-like equatorial domain"/>
    <property type="match status" value="1"/>
</dbReference>
<dbReference type="AlphaFoldDB" id="A0A9N8QYP2"/>
<comment type="similarity">
    <text evidence="1 6 7">Belongs to the chaperonin (HSP60) family.</text>
</comment>
<dbReference type="NCBIfam" id="NF009489">
    <property type="entry name" value="PRK12851.1"/>
    <property type="match status" value="1"/>
</dbReference>
<evidence type="ECO:0000256" key="4">
    <source>
        <dbReference type="ARBA" id="ARBA00023186"/>
    </source>
</evidence>
<protein>
    <recommendedName>
        <fullName evidence="6">Chaperonin GroEL</fullName>
        <ecNumber evidence="6">5.6.1.7</ecNumber>
    </recommendedName>
    <alternativeName>
        <fullName evidence="6">60 kDa chaperonin</fullName>
    </alternativeName>
    <alternativeName>
        <fullName evidence="6">Chaperonin-60</fullName>
        <shortName evidence="6">Cpn60</shortName>
    </alternativeName>
</protein>
<feature type="binding site" evidence="6">
    <location>
        <begin position="87"/>
        <end position="91"/>
    </location>
    <ligand>
        <name>ATP</name>
        <dbReference type="ChEBI" id="CHEBI:30616"/>
    </ligand>
</feature>
<evidence type="ECO:0000313" key="11">
    <source>
        <dbReference type="Proteomes" id="UP000675121"/>
    </source>
</evidence>
<keyword evidence="9" id="KW-0175">Coiled coil</keyword>
<feature type="binding site" evidence="6">
    <location>
        <begin position="30"/>
        <end position="33"/>
    </location>
    <ligand>
        <name>ATP</name>
        <dbReference type="ChEBI" id="CHEBI:30616"/>
    </ligand>
</feature>
<dbReference type="Gene3D" id="3.30.260.10">
    <property type="entry name" value="TCP-1-like chaperonin intermediate domain"/>
    <property type="match status" value="1"/>
</dbReference>
<evidence type="ECO:0000256" key="7">
    <source>
        <dbReference type="RuleBase" id="RU000418"/>
    </source>
</evidence>
<dbReference type="PRINTS" id="PR00298">
    <property type="entry name" value="CHAPERONIN60"/>
</dbReference>
<organism evidence="10 11">
    <name type="scientific">Paraburkholderia domus</name>
    <dbReference type="NCBI Taxonomy" id="2793075"/>
    <lineage>
        <taxon>Bacteria</taxon>
        <taxon>Pseudomonadati</taxon>
        <taxon>Pseudomonadota</taxon>
        <taxon>Betaproteobacteria</taxon>
        <taxon>Burkholderiales</taxon>
        <taxon>Burkholderiaceae</taxon>
        <taxon>Paraburkholderia</taxon>
    </lineage>
</organism>
<feature type="binding site" evidence="6">
    <location>
        <begin position="479"/>
        <end position="481"/>
    </location>
    <ligand>
        <name>ATP</name>
        <dbReference type="ChEBI" id="CHEBI:30616"/>
    </ligand>
</feature>
<comment type="caution">
    <text evidence="10">The sequence shown here is derived from an EMBL/GenBank/DDBJ whole genome shotgun (WGS) entry which is preliminary data.</text>
</comment>
<evidence type="ECO:0000256" key="3">
    <source>
        <dbReference type="ARBA" id="ARBA00022840"/>
    </source>
</evidence>
<dbReference type="GO" id="GO:0005737">
    <property type="term" value="C:cytoplasm"/>
    <property type="evidence" value="ECO:0007669"/>
    <property type="project" value="UniProtKB-SubCell"/>
</dbReference>
<proteinExistence type="inferred from homology"/>
<feature type="binding site" evidence="6">
    <location>
        <position position="51"/>
    </location>
    <ligand>
        <name>ATP</name>
        <dbReference type="ChEBI" id="CHEBI:30616"/>
    </ligand>
</feature>
<dbReference type="InterPro" id="IPR002423">
    <property type="entry name" value="Cpn60/GroEL/TCP-1"/>
</dbReference>
<dbReference type="Proteomes" id="UP000675121">
    <property type="component" value="Unassembled WGS sequence"/>
</dbReference>
<evidence type="ECO:0000256" key="1">
    <source>
        <dbReference type="ARBA" id="ARBA00006607"/>
    </source>
</evidence>
<dbReference type="HAMAP" id="MF_00600">
    <property type="entry name" value="CH60"/>
    <property type="match status" value="1"/>
</dbReference>
<keyword evidence="11" id="KW-1185">Reference proteome</keyword>
<dbReference type="FunFam" id="1.10.560.10:FF:000001">
    <property type="entry name" value="60 kDa chaperonin"/>
    <property type="match status" value="1"/>
</dbReference>
<dbReference type="InterPro" id="IPR027410">
    <property type="entry name" value="TCP-1-like_intermed_sf"/>
</dbReference>
<accession>A0A9N8QYP2</accession>
<dbReference type="GO" id="GO:0051082">
    <property type="term" value="F:unfolded protein binding"/>
    <property type="evidence" value="ECO:0007669"/>
    <property type="project" value="UniProtKB-UniRule"/>
</dbReference>
<dbReference type="CDD" id="cd03344">
    <property type="entry name" value="GroEL"/>
    <property type="match status" value="1"/>
</dbReference>
<dbReference type="SUPFAM" id="SSF54849">
    <property type="entry name" value="GroEL-intermediate domain like"/>
    <property type="match status" value="1"/>
</dbReference>
<dbReference type="NCBIfam" id="TIGR02348">
    <property type="entry name" value="GroEL"/>
    <property type="match status" value="1"/>
</dbReference>
<evidence type="ECO:0000256" key="8">
    <source>
        <dbReference type="RuleBase" id="RU000419"/>
    </source>
</evidence>
<dbReference type="InterPro" id="IPR001844">
    <property type="entry name" value="Cpn60/GroEL"/>
</dbReference>
<name>A0A9N8QYP2_9BURK</name>
<dbReference type="NCBIfam" id="NF009487">
    <property type="entry name" value="PRK12849.1"/>
    <property type="match status" value="1"/>
</dbReference>
<dbReference type="NCBIfam" id="NF000592">
    <property type="entry name" value="PRK00013.1"/>
    <property type="match status" value="1"/>
</dbReference>
<dbReference type="NCBIfam" id="NF009488">
    <property type="entry name" value="PRK12850.1"/>
    <property type="match status" value="1"/>
</dbReference>
<dbReference type="SUPFAM" id="SSF52029">
    <property type="entry name" value="GroEL apical domain-like"/>
    <property type="match status" value="1"/>
</dbReference>
<dbReference type="EC" id="5.6.1.7" evidence="6"/>
<dbReference type="InterPro" id="IPR027409">
    <property type="entry name" value="GroEL-like_apical_dom_sf"/>
</dbReference>
<dbReference type="InterPro" id="IPR018370">
    <property type="entry name" value="Chaperonin_Cpn60_CS"/>
</dbReference>
<evidence type="ECO:0000256" key="2">
    <source>
        <dbReference type="ARBA" id="ARBA00022741"/>
    </source>
</evidence>
<feature type="binding site" evidence="6">
    <location>
        <position position="495"/>
    </location>
    <ligand>
        <name>ATP</name>
        <dbReference type="ChEBI" id="CHEBI:30616"/>
    </ligand>
</feature>
<dbReference type="FunFam" id="3.50.7.10:FF:000001">
    <property type="entry name" value="60 kDa chaperonin"/>
    <property type="match status" value="1"/>
</dbReference>
<comment type="subcellular location">
    <subcellularLocation>
        <location evidence="6">Cytoplasm</location>
    </subcellularLocation>
</comment>
<feature type="coiled-coil region" evidence="9">
    <location>
        <begin position="339"/>
        <end position="366"/>
    </location>
</feature>
<evidence type="ECO:0000256" key="9">
    <source>
        <dbReference type="SAM" id="Coils"/>
    </source>
</evidence>
<keyword evidence="6" id="KW-0963">Cytoplasm</keyword>
<dbReference type="GO" id="GO:0140662">
    <property type="term" value="F:ATP-dependent protein folding chaperone"/>
    <property type="evidence" value="ECO:0007669"/>
    <property type="project" value="InterPro"/>
</dbReference>
<dbReference type="Gene3D" id="3.50.7.10">
    <property type="entry name" value="GroEL"/>
    <property type="match status" value="1"/>
</dbReference>
<dbReference type="PROSITE" id="PS00296">
    <property type="entry name" value="CHAPERONINS_CPN60"/>
    <property type="match status" value="1"/>
</dbReference>